<dbReference type="InterPro" id="IPR058531">
    <property type="entry name" value="Baseplate_J_M"/>
</dbReference>
<dbReference type="KEGG" id="pman:OU5_2055"/>
<dbReference type="PANTHER" id="PTHR35862:SF1">
    <property type="entry name" value="FELS-2 PROPHAGE PROTEIN"/>
    <property type="match status" value="1"/>
</dbReference>
<organism evidence="2 3">
    <name type="scientific">Pseudomonas mandelii JR-1</name>
    <dbReference type="NCBI Taxonomy" id="1147786"/>
    <lineage>
        <taxon>Bacteria</taxon>
        <taxon>Pseudomonadati</taxon>
        <taxon>Pseudomonadota</taxon>
        <taxon>Gammaproteobacteria</taxon>
        <taxon>Pseudomonadales</taxon>
        <taxon>Pseudomonadaceae</taxon>
        <taxon>Pseudomonas</taxon>
    </lineage>
</organism>
<dbReference type="EMBL" id="CP005960">
    <property type="protein sequence ID" value="AHZ69134.1"/>
    <property type="molecule type" value="Genomic_DNA"/>
</dbReference>
<dbReference type="OrthoDB" id="9793802at2"/>
<sequence length="295" mass="31399">MSIVDLSALPAPDVLEGLDFEDTYDEALGTFRGYMGDNWSAPLESDPVVKLLEVAAYMKVANRARVNDGCKALLLAHAIGPDLDHLGANYNLKRLVIQAEDLSAVPPVPEVKEQDDPFRERIQLAFEGLTTAGPRASYILHARNASGLVMDATAESPAPCYVTVTVLSSEGKGVASAELLATVKAALNDEDVRPVCDRVTVQSAQIIDYRIDAILHMAGVGPEGDASLAEANRRLAAWINPRKRLGVEVARSAVDAQLHVAGVARVELVGWADLAPTKAQAAYCVGYDVKLAGAS</sequence>
<accession>A0A024E877</accession>
<proteinExistence type="predicted"/>
<dbReference type="PANTHER" id="PTHR35862">
    <property type="entry name" value="FELS-2 PROPHAGE PROTEIN"/>
    <property type="match status" value="1"/>
</dbReference>
<name>A0A024E877_9PSED</name>
<evidence type="ECO:0000313" key="2">
    <source>
        <dbReference type="EMBL" id="AHZ69134.1"/>
    </source>
</evidence>
<dbReference type="InterPro" id="IPR014507">
    <property type="entry name" value="Baseplate_assembly_J_pred"/>
</dbReference>
<gene>
    <name evidence="2" type="ORF">OU5_2055</name>
</gene>
<dbReference type="AlphaFoldDB" id="A0A024E877"/>
<dbReference type="Pfam" id="PF26078">
    <property type="entry name" value="Baseplate_J_M"/>
    <property type="match status" value="1"/>
</dbReference>
<evidence type="ECO:0000259" key="1">
    <source>
        <dbReference type="Pfam" id="PF26078"/>
    </source>
</evidence>
<evidence type="ECO:0000313" key="3">
    <source>
        <dbReference type="Proteomes" id="UP000026913"/>
    </source>
</evidence>
<protein>
    <submittedName>
        <fullName evidence="2">Baseplate J-like protein</fullName>
    </submittedName>
</protein>
<dbReference type="PIRSF" id="PIRSF020481">
    <property type="entry name" value="BAP"/>
    <property type="match status" value="1"/>
</dbReference>
<dbReference type="InterPro" id="IPR052726">
    <property type="entry name" value="Phage_Baseplate_Hub"/>
</dbReference>
<reference evidence="2 3" key="1">
    <citation type="journal article" date="2012" name="J. Bacteriol.">
        <title>Genome sequence of cold-adapted Pseudomonas mandelii strain JR-1.</title>
        <authorList>
            <person name="Jang S.H."/>
            <person name="Kim J."/>
            <person name="Kim J."/>
            <person name="Hong S."/>
            <person name="Lee C."/>
        </authorList>
    </citation>
    <scope>NUCLEOTIDE SEQUENCE [LARGE SCALE GENOMIC DNA]</scope>
    <source>
        <strain evidence="2 3">JR-1</strain>
    </source>
</reference>
<dbReference type="HOGENOM" id="CLU_046415_0_0_6"/>
<dbReference type="RefSeq" id="WP_010462356.1">
    <property type="nucleotide sequence ID" value="NZ_CP005960.1"/>
</dbReference>
<dbReference type="Proteomes" id="UP000026913">
    <property type="component" value="Chromosome"/>
</dbReference>
<feature type="domain" description="Baseplate J-like central" evidence="1">
    <location>
        <begin position="131"/>
        <end position="202"/>
    </location>
</feature>